<evidence type="ECO:0000256" key="2">
    <source>
        <dbReference type="ARBA" id="ARBA00023121"/>
    </source>
</evidence>
<dbReference type="Pfam" id="PF00887">
    <property type="entry name" value="ACBP"/>
    <property type="match status" value="1"/>
</dbReference>
<dbReference type="GO" id="GO:0006631">
    <property type="term" value="P:fatty acid metabolic process"/>
    <property type="evidence" value="ECO:0007669"/>
    <property type="project" value="TreeGrafter"/>
</dbReference>
<dbReference type="PROSITE" id="PS51228">
    <property type="entry name" value="ACB_2"/>
    <property type="match status" value="1"/>
</dbReference>
<dbReference type="Gene3D" id="1.20.80.10">
    <property type="match status" value="1"/>
</dbReference>
<comment type="similarity">
    <text evidence="1">Belongs to the ACBP family.</text>
</comment>
<evidence type="ECO:0000313" key="5">
    <source>
        <dbReference type="Proteomes" id="UP000053237"/>
    </source>
</evidence>
<reference evidence="4 5" key="1">
    <citation type="submission" date="2012-05" db="EMBL/GenBank/DDBJ databases">
        <title>Recombination and specialization in a pathogen metapopulation.</title>
        <authorList>
            <person name="Gardiner A."/>
            <person name="Kemen E."/>
            <person name="Schultz-Larsen T."/>
            <person name="MacLean D."/>
            <person name="Van Oosterhout C."/>
            <person name="Jones J.D.G."/>
        </authorList>
    </citation>
    <scope>NUCLEOTIDE SEQUENCE [LARGE SCALE GENOMIC DNA]</scope>
    <source>
        <strain evidence="4 5">Ac Nc2</strain>
    </source>
</reference>
<organism evidence="4 5">
    <name type="scientific">Albugo candida</name>
    <dbReference type="NCBI Taxonomy" id="65357"/>
    <lineage>
        <taxon>Eukaryota</taxon>
        <taxon>Sar</taxon>
        <taxon>Stramenopiles</taxon>
        <taxon>Oomycota</taxon>
        <taxon>Peronosporomycetes</taxon>
        <taxon>Albuginales</taxon>
        <taxon>Albuginaceae</taxon>
        <taxon>Albugo</taxon>
    </lineage>
</organism>
<protein>
    <recommendedName>
        <fullName evidence="3">ACB domain-containing protein</fullName>
    </recommendedName>
</protein>
<dbReference type="InterPro" id="IPR000582">
    <property type="entry name" value="Acyl-CoA-binding_protein"/>
</dbReference>
<dbReference type="PANTHER" id="PTHR23310:SF62">
    <property type="entry name" value="ACYL-COA BINDING PROTEIN 1, ISOFORM A"/>
    <property type="match status" value="1"/>
</dbReference>
<dbReference type="PANTHER" id="PTHR23310">
    <property type="entry name" value="ACYL-COA-BINDING PROTEIN, ACBP"/>
    <property type="match status" value="1"/>
</dbReference>
<keyword evidence="5" id="KW-1185">Reference proteome</keyword>
<name>A0A024GK61_9STRA</name>
<dbReference type="GO" id="GO:0000062">
    <property type="term" value="F:fatty-acyl-CoA binding"/>
    <property type="evidence" value="ECO:0007669"/>
    <property type="project" value="InterPro"/>
</dbReference>
<dbReference type="STRING" id="65357.A0A024GK61"/>
<keyword evidence="2" id="KW-0446">Lipid-binding</keyword>
<dbReference type="EMBL" id="CAIX01000152">
    <property type="protein sequence ID" value="CCI47113.1"/>
    <property type="molecule type" value="Genomic_DNA"/>
</dbReference>
<sequence length="86" mass="9701">MSDLTSRFEAAAARVLQVKSMDNTKKLQLYGLFKQAKLGDCNVDRPGMMSFDATAKYKWDAWNQNKGMSQEEAMEKYIQLVGPSST</sequence>
<dbReference type="InParanoid" id="A0A024GK61"/>
<comment type="caution">
    <text evidence="4">The sequence shown here is derived from an EMBL/GenBank/DDBJ whole genome shotgun (WGS) entry which is preliminary data.</text>
</comment>
<evidence type="ECO:0000256" key="1">
    <source>
        <dbReference type="ARBA" id="ARBA00005567"/>
    </source>
</evidence>
<dbReference type="InterPro" id="IPR035984">
    <property type="entry name" value="Acyl-CoA-binding_sf"/>
</dbReference>
<gene>
    <name evidence="4" type="ORF">BN9_080820</name>
</gene>
<evidence type="ECO:0000259" key="3">
    <source>
        <dbReference type="PROSITE" id="PS51228"/>
    </source>
</evidence>
<dbReference type="InterPro" id="IPR014352">
    <property type="entry name" value="FERM/acyl-CoA-bd_prot_sf"/>
</dbReference>
<evidence type="ECO:0000313" key="4">
    <source>
        <dbReference type="EMBL" id="CCI47113.1"/>
    </source>
</evidence>
<dbReference type="PRINTS" id="PR00689">
    <property type="entry name" value="ACOABINDINGP"/>
</dbReference>
<dbReference type="SUPFAM" id="SSF47027">
    <property type="entry name" value="Acyl-CoA binding protein"/>
    <property type="match status" value="1"/>
</dbReference>
<dbReference type="OrthoDB" id="346910at2759"/>
<proteinExistence type="inferred from homology"/>
<dbReference type="FunCoup" id="A0A024GK61">
    <property type="interactions" value="64"/>
</dbReference>
<dbReference type="Proteomes" id="UP000053237">
    <property type="component" value="Unassembled WGS sequence"/>
</dbReference>
<accession>A0A024GK61</accession>
<dbReference type="AlphaFoldDB" id="A0A024GK61"/>
<feature type="domain" description="ACB" evidence="3">
    <location>
        <begin position="4"/>
        <end position="86"/>
    </location>
</feature>